<dbReference type="EMBL" id="LN554847">
    <property type="protein sequence ID" value="CED57336.1"/>
    <property type="molecule type" value="Genomic_DNA"/>
</dbReference>
<dbReference type="KEGG" id="awd:AWOD_II_0697"/>
<dbReference type="Gene3D" id="1.10.10.60">
    <property type="entry name" value="Homeodomain-like"/>
    <property type="match status" value="1"/>
</dbReference>
<dbReference type="InterPro" id="IPR012337">
    <property type="entry name" value="RNaseH-like_sf"/>
</dbReference>
<dbReference type="KEGG" id="awd:AWOD_II_0730"/>
<evidence type="ECO:0000313" key="23">
    <source>
        <dbReference type="EMBL" id="CED70760.1"/>
    </source>
</evidence>
<feature type="domain" description="Integrase catalytic" evidence="2">
    <location>
        <begin position="152"/>
        <end position="311"/>
    </location>
</feature>
<dbReference type="KEGG" id="awd:AWOD_II_0219"/>
<dbReference type="GO" id="GO:0003676">
    <property type="term" value="F:nucleic acid binding"/>
    <property type="evidence" value="ECO:0007669"/>
    <property type="project" value="InterPro"/>
</dbReference>
<evidence type="ECO:0000259" key="2">
    <source>
        <dbReference type="PROSITE" id="PS50994"/>
    </source>
</evidence>
<dbReference type="KEGG" id="awd:AWOD_II_0498"/>
<dbReference type="EMBL" id="LN554847">
    <property type="protein sequence ID" value="CED56869.1"/>
    <property type="molecule type" value="Genomic_DNA"/>
</dbReference>
<dbReference type="InterPro" id="IPR051917">
    <property type="entry name" value="Transposase-Integrase"/>
</dbReference>
<dbReference type="KEGG" id="awd:AWOD_II_1247"/>
<dbReference type="KEGG" id="awd:AWOD_II_0749"/>
<protein>
    <submittedName>
        <fullName evidence="11">Transposase, IS110 family</fullName>
    </submittedName>
    <submittedName>
        <fullName evidence="4">Transposase, IS30 family</fullName>
    </submittedName>
</protein>
<evidence type="ECO:0000313" key="15">
    <source>
        <dbReference type="EMBL" id="CED57362.1"/>
    </source>
</evidence>
<dbReference type="KEGG" id="awd:AWOD_II_0513"/>
<dbReference type="PANTHER" id="PTHR10948">
    <property type="entry name" value="TRANSPOSASE"/>
    <property type="match status" value="1"/>
</dbReference>
<evidence type="ECO:0000313" key="24">
    <source>
        <dbReference type="EMBL" id="CED72671.1"/>
    </source>
</evidence>
<evidence type="ECO:0000256" key="1">
    <source>
        <dbReference type="ARBA" id="ARBA00023172"/>
    </source>
</evidence>
<keyword evidence="1" id="KW-0233">DNA recombination</keyword>
<dbReference type="EMBL" id="LN554847">
    <property type="protein sequence ID" value="CED57330.1"/>
    <property type="molecule type" value="Genomic_DNA"/>
</dbReference>
<evidence type="ECO:0000313" key="14">
    <source>
        <dbReference type="EMBL" id="CED57341.1"/>
    </source>
</evidence>
<dbReference type="GeneID" id="28543730"/>
<dbReference type="EMBL" id="LN554847">
    <property type="protein sequence ID" value="CED57500.1"/>
    <property type="molecule type" value="Genomic_DNA"/>
</dbReference>
<evidence type="ECO:0000313" key="22">
    <source>
        <dbReference type="EMBL" id="CED70283.1"/>
    </source>
</evidence>
<dbReference type="KEGG" id="awd:AWOD_II_0239"/>
<reference evidence="11" key="2">
    <citation type="submission" date="2014-09" db="EMBL/GenBank/DDBJ databases">
        <authorList>
            <person name="Hjerde Erik"/>
        </authorList>
    </citation>
    <scope>NUCLEOTIDE SEQUENCE</scope>
</reference>
<dbReference type="KEGG" id="awd:AWOD_II_0762"/>
<dbReference type="KEGG" id="awd:AWOD_II_0703"/>
<dbReference type="Gene3D" id="3.30.420.10">
    <property type="entry name" value="Ribonuclease H-like superfamily/Ribonuclease H"/>
    <property type="match status" value="1"/>
</dbReference>
<dbReference type="AlphaFoldDB" id="A0A090I6L3"/>
<proteinExistence type="predicted"/>
<dbReference type="EMBL" id="LN554847">
    <property type="protein sequence ID" value="CED57362.1"/>
    <property type="molecule type" value="Genomic_DNA"/>
</dbReference>
<evidence type="ECO:0000313" key="17">
    <source>
        <dbReference type="EMBL" id="CED57391.1"/>
    </source>
</evidence>
<dbReference type="KEGG" id="awd:AWOD_II_0877"/>
<dbReference type="EMBL" id="LN554847">
    <property type="protein sequence ID" value="CED57025.1"/>
    <property type="molecule type" value="Genomic_DNA"/>
</dbReference>
<accession>A0A090I6L3</accession>
<dbReference type="KEGG" id="awd:AWOD_II_0401"/>
<dbReference type="EMBL" id="LN554847">
    <property type="protein sequence ID" value="CED57391.1"/>
    <property type="molecule type" value="Genomic_DNA"/>
</dbReference>
<dbReference type="GO" id="GO:0006310">
    <property type="term" value="P:DNA recombination"/>
    <property type="evidence" value="ECO:0007669"/>
    <property type="project" value="UniProtKB-KW"/>
</dbReference>
<dbReference type="KEGG" id="awd:AWOD_II_0503"/>
<dbReference type="KEGG" id="awd:AWOD_II_0672"/>
<evidence type="ECO:0000313" key="19">
    <source>
        <dbReference type="EMBL" id="CED57500.1"/>
    </source>
</evidence>
<dbReference type="KEGG" id="awd:AWOD_II_0379"/>
<dbReference type="EMBL" id="LN554847">
    <property type="protein sequence ID" value="CED57147.1"/>
    <property type="molecule type" value="Genomic_DNA"/>
</dbReference>
<dbReference type="EMBL" id="LN554846">
    <property type="protein sequence ID" value="CED72671.1"/>
    <property type="molecule type" value="Genomic_DNA"/>
</dbReference>
<reference evidence="25" key="1">
    <citation type="submission" date="2014-09" db="EMBL/GenBank/DDBJ databases">
        <authorList>
            <person name="Hjerde E."/>
        </authorList>
    </citation>
    <scope>NUCLEOTIDE SEQUENCE [LARGE SCALE GENOMIC DNA]</scope>
    <source>
        <strain evidence="25">06/09/139</strain>
    </source>
</reference>
<dbReference type="KEGG" id="awd:AWOD_I_2621"/>
<evidence type="ECO:0000313" key="18">
    <source>
        <dbReference type="EMBL" id="CED57482.1"/>
    </source>
</evidence>
<dbReference type="GO" id="GO:0015074">
    <property type="term" value="P:DNA integration"/>
    <property type="evidence" value="ECO:0007669"/>
    <property type="project" value="InterPro"/>
</dbReference>
<evidence type="ECO:0000313" key="9">
    <source>
        <dbReference type="EMBL" id="CED57156.1"/>
    </source>
</evidence>
<dbReference type="Proteomes" id="UP000032427">
    <property type="component" value="Chromosome 1"/>
</dbReference>
<dbReference type="EMBL" id="LN554847">
    <property type="protein sequence ID" value="CED57515.1"/>
    <property type="molecule type" value="Genomic_DNA"/>
</dbReference>
<evidence type="ECO:0000313" key="25">
    <source>
        <dbReference type="Proteomes" id="UP000032427"/>
    </source>
</evidence>
<keyword evidence="25" id="KW-1185">Reference proteome</keyword>
<dbReference type="InterPro" id="IPR036397">
    <property type="entry name" value="RNaseH_sf"/>
</dbReference>
<gene>
    <name evidence="22" type="ORF">AWOD_I_0188</name>
    <name evidence="23" type="ORF">AWOD_I_0666</name>
    <name evidence="24" type="ORF">AWOD_I_2621</name>
    <name evidence="3" type="ORF">AWOD_II_0219</name>
    <name evidence="4" type="ORF">AWOD_II_0239</name>
    <name evidence="5" type="ORF">AWOD_II_0379</name>
    <name evidence="6" type="ORF">AWOD_II_0401</name>
    <name evidence="7" type="ORF">AWOD_II_0498</name>
    <name evidence="8" type="ORF">AWOD_II_0503</name>
    <name evidence="9" type="ORF">AWOD_II_0513</name>
    <name evidence="10" type="ORF">AWOD_II_0672</name>
    <name evidence="11" type="ORF">AWOD_II_0697</name>
    <name evidence="12" type="ORF">AWOD_II_0700</name>
    <name evidence="13" type="ORF">AWOD_II_0703</name>
    <name evidence="14" type="ORF">AWOD_II_0709</name>
    <name evidence="15" type="ORF">AWOD_II_0730</name>
    <name evidence="16" type="ORF">AWOD_II_0749</name>
    <name evidence="17" type="ORF">AWOD_II_0762</name>
    <name evidence="18" type="ORF">AWOD_II_0858</name>
    <name evidence="19" type="ORF">AWOD_II_0877</name>
    <name evidence="20" type="ORF">AWOD_II_0893</name>
    <name evidence="21" type="ORF">AWOD_II_1247</name>
</gene>
<dbReference type="PATRIC" id="fig|80852.17.peg.193"/>
<dbReference type="KEGG" id="awd:AWOD_I_0188"/>
<dbReference type="EMBL" id="LN554847">
    <property type="protein sequence ID" value="CED57047.1"/>
    <property type="molecule type" value="Genomic_DNA"/>
</dbReference>
<evidence type="ECO:0000313" key="20">
    <source>
        <dbReference type="EMBL" id="CED57515.1"/>
    </source>
</evidence>
<dbReference type="EMBL" id="LN554847">
    <property type="protein sequence ID" value="CED57379.1"/>
    <property type="molecule type" value="Genomic_DNA"/>
</dbReference>
<evidence type="ECO:0000313" key="7">
    <source>
        <dbReference type="EMBL" id="CED57142.1"/>
    </source>
</evidence>
<dbReference type="EMBL" id="LN554847">
    <property type="protein sequence ID" value="CED57156.1"/>
    <property type="molecule type" value="Genomic_DNA"/>
</dbReference>
<dbReference type="EMBL" id="LN554847">
    <property type="protein sequence ID" value="CED57142.1"/>
    <property type="molecule type" value="Genomic_DNA"/>
</dbReference>
<evidence type="ECO:0000313" key="16">
    <source>
        <dbReference type="EMBL" id="CED57379.1"/>
    </source>
</evidence>
<evidence type="ECO:0000313" key="10">
    <source>
        <dbReference type="EMBL" id="CED57307.1"/>
    </source>
</evidence>
<dbReference type="Proteomes" id="UP000032427">
    <property type="component" value="Chromosome 2"/>
</dbReference>
<dbReference type="EMBL" id="LN554846">
    <property type="protein sequence ID" value="CED70283.1"/>
    <property type="molecule type" value="Genomic_DNA"/>
</dbReference>
<dbReference type="KEGG" id="awd:AWOD_II_0893"/>
<dbReference type="KEGG" id="awd:AWOD_II_0858"/>
<evidence type="ECO:0000313" key="8">
    <source>
        <dbReference type="EMBL" id="CED57147.1"/>
    </source>
</evidence>
<dbReference type="PANTHER" id="PTHR10948:SF23">
    <property type="entry name" value="TRANSPOSASE INSI FOR INSERTION SEQUENCE ELEMENT IS30A-RELATED"/>
    <property type="match status" value="1"/>
</dbReference>
<evidence type="ECO:0000313" key="13">
    <source>
        <dbReference type="EMBL" id="CED57336.1"/>
    </source>
</evidence>
<evidence type="ECO:0000313" key="6">
    <source>
        <dbReference type="EMBL" id="CED57047.1"/>
    </source>
</evidence>
<dbReference type="KEGG" id="awd:AWOD_II_0709"/>
<dbReference type="EMBL" id="LN554847">
    <property type="protein sequence ID" value="CED57861.1"/>
    <property type="molecule type" value="Genomic_DNA"/>
</dbReference>
<dbReference type="Pfam" id="PF13936">
    <property type="entry name" value="HTH_38"/>
    <property type="match status" value="1"/>
</dbReference>
<dbReference type="InterPro" id="IPR053392">
    <property type="entry name" value="Transposase_IS30-like"/>
</dbReference>
<dbReference type="GO" id="GO:0005829">
    <property type="term" value="C:cytosol"/>
    <property type="evidence" value="ECO:0007669"/>
    <property type="project" value="TreeGrafter"/>
</dbReference>
<evidence type="ECO:0000313" key="4">
    <source>
        <dbReference type="EMBL" id="CED56888.1"/>
    </source>
</evidence>
<dbReference type="InterPro" id="IPR025246">
    <property type="entry name" value="IS30-like_HTH"/>
</dbReference>
<dbReference type="EMBL" id="LN554847">
    <property type="protein sequence ID" value="CED57333.1"/>
    <property type="molecule type" value="Genomic_DNA"/>
</dbReference>
<dbReference type="GO" id="GO:0032196">
    <property type="term" value="P:transposition"/>
    <property type="evidence" value="ECO:0007669"/>
    <property type="project" value="TreeGrafter"/>
</dbReference>
<dbReference type="OrthoDB" id="9803231at2"/>
<evidence type="ECO:0000313" key="21">
    <source>
        <dbReference type="EMBL" id="CED57861.1"/>
    </source>
</evidence>
<dbReference type="PROSITE" id="PS50994">
    <property type="entry name" value="INTEGRASE"/>
    <property type="match status" value="1"/>
</dbReference>
<dbReference type="InterPro" id="IPR001584">
    <property type="entry name" value="Integrase_cat-core"/>
</dbReference>
<evidence type="ECO:0000313" key="12">
    <source>
        <dbReference type="EMBL" id="CED57333.1"/>
    </source>
</evidence>
<dbReference type="GO" id="GO:0004803">
    <property type="term" value="F:transposase activity"/>
    <property type="evidence" value="ECO:0007669"/>
    <property type="project" value="TreeGrafter"/>
</dbReference>
<dbReference type="HOGENOM" id="CLU_035706_0_1_6"/>
<dbReference type="EMBL" id="LN554847">
    <property type="protein sequence ID" value="CED57482.1"/>
    <property type="molecule type" value="Genomic_DNA"/>
</dbReference>
<dbReference type="Pfam" id="PF00665">
    <property type="entry name" value="rve"/>
    <property type="match status" value="1"/>
</dbReference>
<evidence type="ECO:0000313" key="5">
    <source>
        <dbReference type="EMBL" id="CED57025.1"/>
    </source>
</evidence>
<dbReference type="EMBL" id="LN554846">
    <property type="protein sequence ID" value="CED70760.1"/>
    <property type="molecule type" value="Genomic_DNA"/>
</dbReference>
<dbReference type="SUPFAM" id="SSF53098">
    <property type="entry name" value="Ribonuclease H-like"/>
    <property type="match status" value="1"/>
</dbReference>
<dbReference type="EMBL" id="LN554847">
    <property type="protein sequence ID" value="CED57307.1"/>
    <property type="molecule type" value="Genomic_DNA"/>
</dbReference>
<evidence type="ECO:0000313" key="3">
    <source>
        <dbReference type="EMBL" id="CED56869.1"/>
    </source>
</evidence>
<dbReference type="NCBIfam" id="NF033563">
    <property type="entry name" value="transpos_IS30"/>
    <property type="match status" value="1"/>
</dbReference>
<dbReference type="KEGG" id="awd:AWOD_I_0666"/>
<dbReference type="EMBL" id="LN554847">
    <property type="protein sequence ID" value="CED56888.1"/>
    <property type="molecule type" value="Genomic_DNA"/>
</dbReference>
<sequence length="318" mass="36416">MGHQYKQLTLSERYQIEAWNTHSISAREIGQKLKRSNGSISRELRRCPVGSYSAEQAHKHAFQKRTLSIKHTKCGQKNKKIIQIYLQLGWSPEQISGRMHKEKIENTICCSTIYNVVKREHWQRMLARKGKKYKQRKGVEAGARLIPNRADISLRPAIVDDNSEIGHWEGDTVYGQDGYLVTMVERVSKLLVTCKVRSKSKKAVTRGINRMMKPFKELCKTITFDNGGEFAGHAKIAKHLNCDIYFAKPYHSWQRGLNENTNGLLRRFFPKGMAIGELAAKEVKQAEFLINSRPRKALNFLSPSEFLSGKRVSVIVTI</sequence>
<evidence type="ECO:0000313" key="11">
    <source>
        <dbReference type="EMBL" id="CED57330.1"/>
    </source>
</evidence>
<dbReference type="EMBL" id="LN554847">
    <property type="protein sequence ID" value="CED57341.1"/>
    <property type="molecule type" value="Genomic_DNA"/>
</dbReference>
<organism evidence="11 25">
    <name type="scientific">Aliivibrio wodanis</name>
    <dbReference type="NCBI Taxonomy" id="80852"/>
    <lineage>
        <taxon>Bacteria</taxon>
        <taxon>Pseudomonadati</taxon>
        <taxon>Pseudomonadota</taxon>
        <taxon>Gammaproteobacteria</taxon>
        <taxon>Vibrionales</taxon>
        <taxon>Vibrionaceae</taxon>
        <taxon>Aliivibrio</taxon>
    </lineage>
</organism>
<dbReference type="KEGG" id="awd:AWOD_II_0700"/>
<name>A0A090I6L3_9GAMM</name>